<feature type="region of interest" description="Disordered" evidence="12">
    <location>
        <begin position="1"/>
        <end position="31"/>
    </location>
</feature>
<dbReference type="GeneID" id="28990764"/>
<evidence type="ECO:0000313" key="17">
    <source>
        <dbReference type="Proteomes" id="UP000077315"/>
    </source>
</evidence>
<evidence type="ECO:0000256" key="3">
    <source>
        <dbReference type="ARBA" id="ARBA00022438"/>
    </source>
</evidence>
<dbReference type="GO" id="GO:0005886">
    <property type="term" value="C:plasma membrane"/>
    <property type="evidence" value="ECO:0007669"/>
    <property type="project" value="TreeGrafter"/>
</dbReference>
<dbReference type="OrthoDB" id="16520at2759"/>
<keyword evidence="17" id="KW-1185">Reference proteome</keyword>
<keyword evidence="5 13" id="KW-0812">Transmembrane</keyword>
<dbReference type="GO" id="GO:0004177">
    <property type="term" value="F:aminopeptidase activity"/>
    <property type="evidence" value="ECO:0007669"/>
    <property type="project" value="UniProtKB-KW"/>
</dbReference>
<evidence type="ECO:0000256" key="1">
    <source>
        <dbReference type="ARBA" id="ARBA00004576"/>
    </source>
</evidence>
<dbReference type="InParanoid" id="A0A163CWA9"/>
<dbReference type="PROSITE" id="PS00708">
    <property type="entry name" value="PRO_ENDOPEP_SER"/>
    <property type="match status" value="1"/>
</dbReference>
<dbReference type="Gene3D" id="2.140.10.30">
    <property type="entry name" value="Dipeptidylpeptidase IV, N-terminal domain"/>
    <property type="match status" value="1"/>
</dbReference>
<dbReference type="Proteomes" id="UP000077315">
    <property type="component" value="Unassembled WGS sequence"/>
</dbReference>
<dbReference type="EMBL" id="KV441006">
    <property type="protein sequence ID" value="OAD66070.1"/>
    <property type="molecule type" value="Genomic_DNA"/>
</dbReference>
<feature type="domain" description="Peptidase S9 prolyl oligopeptidase catalytic" evidence="14">
    <location>
        <begin position="642"/>
        <end position="845"/>
    </location>
</feature>
<reference evidence="17" key="1">
    <citation type="submission" date="2015-06" db="EMBL/GenBank/DDBJ databases">
        <title>Expansion of signal transduction pathways in fungi by whole-genome duplication.</title>
        <authorList>
            <consortium name="DOE Joint Genome Institute"/>
            <person name="Corrochano L.M."/>
            <person name="Kuo A."/>
            <person name="Marcet-Houben M."/>
            <person name="Polaino S."/>
            <person name="Salamov A."/>
            <person name="Villalobos J.M."/>
            <person name="Alvarez M.I."/>
            <person name="Avalos J."/>
            <person name="Benito E.P."/>
            <person name="Benoit I."/>
            <person name="Burger G."/>
            <person name="Camino L.P."/>
            <person name="Canovas D."/>
            <person name="Cerda-Olmedo E."/>
            <person name="Cheng J.-F."/>
            <person name="Dominguez A."/>
            <person name="Elias M."/>
            <person name="Eslava A.P."/>
            <person name="Glaser F."/>
            <person name="Grimwood J."/>
            <person name="Gutierrez G."/>
            <person name="Heitman J."/>
            <person name="Henrissat B."/>
            <person name="Iturriaga E.A."/>
            <person name="Lang B.F."/>
            <person name="Lavin J.L."/>
            <person name="Lee S."/>
            <person name="Li W."/>
            <person name="Lindquist E."/>
            <person name="Lopez-Garcia S."/>
            <person name="Luque E.M."/>
            <person name="Marcos A.T."/>
            <person name="Martin J."/>
            <person name="McCluskey K."/>
            <person name="Medina H.R."/>
            <person name="Miralles-Duran A."/>
            <person name="Miyazaki A."/>
            <person name="Munoz-Torres E."/>
            <person name="Oguiza J.A."/>
            <person name="Ohm R."/>
            <person name="Olmedo M."/>
            <person name="Orejas M."/>
            <person name="Ortiz-Castellanos L."/>
            <person name="Pisabarro A.G."/>
            <person name="Rodriguez-Romero J."/>
            <person name="Ruiz-Herrera J."/>
            <person name="Ruiz-Vazquez R."/>
            <person name="Sanz C."/>
            <person name="Schackwitz W."/>
            <person name="Schmutz J."/>
            <person name="Shahriari M."/>
            <person name="Shelest E."/>
            <person name="Silva-Franco F."/>
            <person name="Soanes D."/>
            <person name="Syed K."/>
            <person name="Tagua V.G."/>
            <person name="Talbot N.J."/>
            <person name="Thon M."/>
            <person name="De vries R.P."/>
            <person name="Wiebenga A."/>
            <person name="Yadav J.S."/>
            <person name="Braun E.L."/>
            <person name="Baker S."/>
            <person name="Garre V."/>
            <person name="Horwitz B."/>
            <person name="Torres-Martinez S."/>
            <person name="Idnurm A."/>
            <person name="Herrera-Estrella A."/>
            <person name="Gabaldon T."/>
            <person name="Grigoriev I.V."/>
        </authorList>
    </citation>
    <scope>NUCLEOTIDE SEQUENCE [LARGE SCALE GENOMIC DNA]</scope>
    <source>
        <strain evidence="17">NRRL 1555(-)</strain>
    </source>
</reference>
<evidence type="ECO:0008006" key="18">
    <source>
        <dbReference type="Google" id="ProtNLM"/>
    </source>
</evidence>
<gene>
    <name evidence="16" type="ORF">PHYBLDRAFT_137488</name>
</gene>
<evidence type="ECO:0000256" key="9">
    <source>
        <dbReference type="ARBA" id="ARBA00022989"/>
    </source>
</evidence>
<evidence type="ECO:0000256" key="7">
    <source>
        <dbReference type="ARBA" id="ARBA00022825"/>
    </source>
</evidence>
<evidence type="ECO:0000259" key="15">
    <source>
        <dbReference type="Pfam" id="PF00930"/>
    </source>
</evidence>
<dbReference type="FunCoup" id="A0A163CWA9">
    <property type="interactions" value="138"/>
</dbReference>
<keyword evidence="4" id="KW-0645">Protease</keyword>
<keyword evidence="10 13" id="KW-0472">Membrane</keyword>
<dbReference type="GO" id="GO:0006508">
    <property type="term" value="P:proteolysis"/>
    <property type="evidence" value="ECO:0007669"/>
    <property type="project" value="UniProtKB-KW"/>
</dbReference>
<protein>
    <recommendedName>
        <fullName evidence="18">Dipeptidylpeptidase IV N-terminal domain-containing protein</fullName>
    </recommendedName>
</protein>
<dbReference type="SUPFAM" id="SSF82171">
    <property type="entry name" value="DPP6 N-terminal domain-like"/>
    <property type="match status" value="1"/>
</dbReference>
<feature type="transmembrane region" description="Helical" evidence="13">
    <location>
        <begin position="53"/>
        <end position="74"/>
    </location>
</feature>
<evidence type="ECO:0000256" key="5">
    <source>
        <dbReference type="ARBA" id="ARBA00022692"/>
    </source>
</evidence>
<evidence type="ECO:0000313" key="16">
    <source>
        <dbReference type="EMBL" id="OAD66070.1"/>
    </source>
</evidence>
<evidence type="ECO:0000256" key="11">
    <source>
        <dbReference type="ARBA" id="ARBA00023180"/>
    </source>
</evidence>
<dbReference type="GO" id="GO:0005774">
    <property type="term" value="C:vacuolar membrane"/>
    <property type="evidence" value="ECO:0007669"/>
    <property type="project" value="UniProtKB-SubCell"/>
</dbReference>
<keyword evidence="6" id="KW-0378">Hydrolase</keyword>
<dbReference type="RefSeq" id="XP_018284110.1">
    <property type="nucleotide sequence ID" value="XM_018429858.1"/>
</dbReference>
<dbReference type="InterPro" id="IPR002469">
    <property type="entry name" value="Peptidase_S9B_N"/>
</dbReference>
<keyword evidence="3" id="KW-0031">Aminopeptidase</keyword>
<dbReference type="AlphaFoldDB" id="A0A163CWA9"/>
<dbReference type="Pfam" id="PF00326">
    <property type="entry name" value="Peptidase_S9"/>
    <property type="match status" value="1"/>
</dbReference>
<evidence type="ECO:0000256" key="10">
    <source>
        <dbReference type="ARBA" id="ARBA00023136"/>
    </source>
</evidence>
<comment type="subcellular location">
    <subcellularLocation>
        <location evidence="1">Vacuole membrane</location>
        <topology evidence="1">Single-pass type II membrane protein</topology>
    </subcellularLocation>
</comment>
<evidence type="ECO:0000259" key="14">
    <source>
        <dbReference type="Pfam" id="PF00326"/>
    </source>
</evidence>
<dbReference type="STRING" id="763407.A0A163CWA9"/>
<evidence type="ECO:0000256" key="13">
    <source>
        <dbReference type="SAM" id="Phobius"/>
    </source>
</evidence>
<feature type="domain" description="Dipeptidylpeptidase IV N-terminal" evidence="15">
    <location>
        <begin position="168"/>
        <end position="561"/>
    </location>
</feature>
<evidence type="ECO:0000256" key="8">
    <source>
        <dbReference type="ARBA" id="ARBA00022968"/>
    </source>
</evidence>
<dbReference type="SUPFAM" id="SSF53474">
    <property type="entry name" value="alpha/beta-Hydrolases"/>
    <property type="match status" value="1"/>
</dbReference>
<dbReference type="InterPro" id="IPR029058">
    <property type="entry name" value="AB_hydrolase_fold"/>
</dbReference>
<evidence type="ECO:0000256" key="4">
    <source>
        <dbReference type="ARBA" id="ARBA00022670"/>
    </source>
</evidence>
<dbReference type="PANTHER" id="PTHR11731">
    <property type="entry name" value="PROTEASE FAMILY S9B,C DIPEPTIDYL-PEPTIDASE IV-RELATED"/>
    <property type="match status" value="1"/>
</dbReference>
<accession>A0A163CWA9</accession>
<dbReference type="GO" id="GO:0004252">
    <property type="term" value="F:serine-type endopeptidase activity"/>
    <property type="evidence" value="ECO:0007669"/>
    <property type="project" value="InterPro"/>
</dbReference>
<keyword evidence="7" id="KW-0720">Serine protease</keyword>
<evidence type="ECO:0000256" key="2">
    <source>
        <dbReference type="ARBA" id="ARBA00006150"/>
    </source>
</evidence>
<dbReference type="InterPro" id="IPR001375">
    <property type="entry name" value="Peptidase_S9_cat"/>
</dbReference>
<dbReference type="PANTHER" id="PTHR11731:SF200">
    <property type="entry name" value="DIPEPTIDYL PEPTIDASE 10, ISOFORM B"/>
    <property type="match status" value="1"/>
</dbReference>
<sequence>MQNQGFYADDPADDVDPVHAQTYRGNPDDEAHQRLFDDDAENVIQSPKNKKRFSWICLGFLAVLLTAWIIWTVALGKLSKVIFSLEDEEQELKRIDFEDIYNGTFTPQTPSLVWVENDPRDGIFTHRDPVTNDILLESIEDGNSTVYVKADNLFVGQGLLDVNSFELSQDAQYIMLRTNRTNQWRHSYYSNIYIYKNSDKSLFPLLNTSTVTDIPKISYAAWSPTGHQMAYVMNNDLYITDLSTHRRVTFDGSATVFNGVPDWVYEEEVFSSNFALWWSPDSTHLAYLRFNETSVPEFHMPLYTASESSYPEELKIKYPKAPTIQAGADNPLVSLHIYSLKSDQSVMITRNSTDDAHIKTTSTHKDFEDDNRLITDVTWATTTSTHLLFKQMNRVQDHSITSLVTISSVISKSTVAKAREYKPTDGGWIDTSQSMVFLADNSTQLKYMDIADDGNGFMHLAIFTATEPNNVPMWLTEGTWEVVDGSVVTDTKRKLVHFMSTERSSLERHLYTVQLNHEDPLSSKKCLTCPENPEEYATYNIVFSPKFGYYLEHYLGPDVPTTTIKKVDDNLFSKTLENNTLLKSVLAEYELPRIRMNTVMSGGVDMNAMEILPPKFDITQRYPVLFHVYGGPGSQLVSHRFELSWQTFVASQLGYIIVTVDGRGTGFRGRAYKVNVRKRLGELETIDQVNAARHWATLGYVDPTRIAIWGWSYGGYMTTKVIEANDGVFSAGMAVAPVTDWRFYDSVYTERYMLTPDLNPQGYIDSAVNNMTGFENAKYLLIHGTGDDNVHFQHSAVLIDKLTMANIHDYRVQFFTDSSHSIRYHNANRNVYYLLTEFLFESFGGKEYVHVRTESHGRFMGEIDHHE</sequence>
<keyword evidence="8" id="KW-0735">Signal-anchor</keyword>
<dbReference type="VEuPathDB" id="FungiDB:PHYBLDRAFT_137488"/>
<keyword evidence="9 13" id="KW-1133">Transmembrane helix</keyword>
<dbReference type="InterPro" id="IPR002471">
    <property type="entry name" value="Pept_S9_AS"/>
</dbReference>
<comment type="similarity">
    <text evidence="2">Belongs to the peptidase S9B family.</text>
</comment>
<proteinExistence type="inferred from homology"/>
<organism evidence="16 17">
    <name type="scientific">Phycomyces blakesleeanus (strain ATCC 8743b / DSM 1359 / FGSC 10004 / NBRC 33097 / NRRL 1555)</name>
    <dbReference type="NCBI Taxonomy" id="763407"/>
    <lineage>
        <taxon>Eukaryota</taxon>
        <taxon>Fungi</taxon>
        <taxon>Fungi incertae sedis</taxon>
        <taxon>Mucoromycota</taxon>
        <taxon>Mucoromycotina</taxon>
        <taxon>Mucoromycetes</taxon>
        <taxon>Mucorales</taxon>
        <taxon>Phycomycetaceae</taxon>
        <taxon>Phycomyces</taxon>
    </lineage>
</organism>
<name>A0A163CWA9_PHYB8</name>
<evidence type="ECO:0000256" key="12">
    <source>
        <dbReference type="SAM" id="MobiDB-lite"/>
    </source>
</evidence>
<dbReference type="Gene3D" id="3.40.50.1820">
    <property type="entry name" value="alpha/beta hydrolase"/>
    <property type="match status" value="1"/>
</dbReference>
<evidence type="ECO:0000256" key="6">
    <source>
        <dbReference type="ARBA" id="ARBA00022801"/>
    </source>
</evidence>
<dbReference type="Pfam" id="PF00930">
    <property type="entry name" value="DPPIV_N"/>
    <property type="match status" value="1"/>
</dbReference>
<dbReference type="InterPro" id="IPR050278">
    <property type="entry name" value="Serine_Prot_S9B/DPPIV"/>
</dbReference>
<keyword evidence="11" id="KW-0325">Glycoprotein</keyword>
<dbReference type="FunFam" id="3.40.50.1820:FF:000003">
    <property type="entry name" value="Dipeptidyl peptidase 4"/>
    <property type="match status" value="1"/>
</dbReference>
<dbReference type="GO" id="GO:0008239">
    <property type="term" value="F:dipeptidyl-peptidase activity"/>
    <property type="evidence" value="ECO:0007669"/>
    <property type="project" value="TreeGrafter"/>
</dbReference>